<reference evidence="2 3" key="1">
    <citation type="submission" date="2020-07" db="EMBL/GenBank/DDBJ databases">
        <title>Streptomyces isolated from Indian soil.</title>
        <authorList>
            <person name="Mandal S."/>
            <person name="Maiti P.K."/>
        </authorList>
    </citation>
    <scope>NUCLEOTIDE SEQUENCE [LARGE SCALE GENOMIC DNA]</scope>
    <source>
        <strain evidence="2 3">PSKA28</strain>
    </source>
</reference>
<name>A0A7W0DVG4_9ACTN</name>
<protein>
    <submittedName>
        <fullName evidence="2">Uncharacterized protein</fullName>
    </submittedName>
</protein>
<dbReference type="AlphaFoldDB" id="A0A7W0DVG4"/>
<gene>
    <name evidence="2" type="ORF">H1D24_41170</name>
</gene>
<sequence length="156" mass="17270">MPIPVERAEAFYLPPPDQAPETWALVPPAERVFRWVELRQQRRITPPDGYVIGQQIYARINHNRWVADCPCGSAQVVTPADPRMACTECGYGWVQLVFPENVAAAEAAVADELPHLRNWWHPDDPAPWGHPPSDAPADPATEPPAEPASPIQEVTG</sequence>
<organism evidence="2 3">
    <name type="scientific">Streptomyces himalayensis subsp. himalayensis</name>
    <dbReference type="NCBI Taxonomy" id="2756131"/>
    <lineage>
        <taxon>Bacteria</taxon>
        <taxon>Bacillati</taxon>
        <taxon>Actinomycetota</taxon>
        <taxon>Actinomycetes</taxon>
        <taxon>Kitasatosporales</taxon>
        <taxon>Streptomycetaceae</taxon>
        <taxon>Streptomyces</taxon>
        <taxon>Streptomyces himalayensis</taxon>
    </lineage>
</organism>
<comment type="caution">
    <text evidence="2">The sequence shown here is derived from an EMBL/GenBank/DDBJ whole genome shotgun (WGS) entry which is preliminary data.</text>
</comment>
<accession>A0A7W0DVG4</accession>
<evidence type="ECO:0000313" key="2">
    <source>
        <dbReference type="EMBL" id="MBA2951989.1"/>
    </source>
</evidence>
<dbReference type="EMBL" id="JACEHE010000066">
    <property type="protein sequence ID" value="MBA2951989.1"/>
    <property type="molecule type" value="Genomic_DNA"/>
</dbReference>
<evidence type="ECO:0000313" key="3">
    <source>
        <dbReference type="Proteomes" id="UP000545761"/>
    </source>
</evidence>
<feature type="region of interest" description="Disordered" evidence="1">
    <location>
        <begin position="122"/>
        <end position="156"/>
    </location>
</feature>
<dbReference type="Proteomes" id="UP000545761">
    <property type="component" value="Unassembled WGS sequence"/>
</dbReference>
<dbReference type="RefSeq" id="WP_181662900.1">
    <property type="nucleotide sequence ID" value="NZ_JACEHE010000066.1"/>
</dbReference>
<evidence type="ECO:0000256" key="1">
    <source>
        <dbReference type="SAM" id="MobiDB-lite"/>
    </source>
</evidence>
<proteinExistence type="predicted"/>